<feature type="region of interest" description="Disordered" evidence="2">
    <location>
        <begin position="78"/>
        <end position="97"/>
    </location>
</feature>
<evidence type="ECO:0000256" key="1">
    <source>
        <dbReference type="SAM" id="Coils"/>
    </source>
</evidence>
<comment type="caution">
    <text evidence="3">The sequence shown here is derived from an EMBL/GenBank/DDBJ whole genome shotgun (WGS) entry which is preliminary data.</text>
</comment>
<keyword evidence="1" id="KW-0175">Coiled coil</keyword>
<name>A0AAV0AHJ3_PHAPC</name>
<feature type="coiled-coil region" evidence="1">
    <location>
        <begin position="328"/>
        <end position="368"/>
    </location>
</feature>
<feature type="coiled-coil region" evidence="1">
    <location>
        <begin position="153"/>
        <end position="258"/>
    </location>
</feature>
<dbReference type="Proteomes" id="UP001153365">
    <property type="component" value="Unassembled WGS sequence"/>
</dbReference>
<sequence>MTNATNTKDNLKSKSLKLVEAENRLKELETKIAADRKRREIELQAALEQVRRETEAIKNQLSPQVVPLAQTPKISTIKSTDTQNVSPQTPSLSSSRIKYPKDLPQSALLLLRDLWYDLGYRDENFVEMQMEISRELDKADFARFEREMICNDLINARSEVKMLREEREQLIQRLELNRQNIDQLMKTEEKTYQTLLTERSTSTNQISELNEQVQALMIDRDHWKEKFIKLENQFKSQTNSWNERFNHLENQIQKEEKSKVALTLYLKSLEDRLRVDNIQKLNLASPMLSGVGGGIYGGAHQYPQPPITQNKSQDSSWIMNSADDEALKAKLNQRRMVIEEEKKLLDKENQLKTELNQLESKRLDLLKSNLSPRAFEKELDKLEMKHTNQDTQSPSNNNNTTNNSKDKTKTNNNNQDNKTKNKNKANKKEDNSNNNNQSKNNDQSSSKNKSKKDMIMDLF</sequence>
<keyword evidence="4" id="KW-1185">Reference proteome</keyword>
<protein>
    <submittedName>
        <fullName evidence="3">Expressed protein</fullName>
    </submittedName>
</protein>
<evidence type="ECO:0000313" key="3">
    <source>
        <dbReference type="EMBL" id="CAH7667850.1"/>
    </source>
</evidence>
<feature type="compositionally biased region" description="Polar residues" evidence="2">
    <location>
        <begin position="78"/>
        <end position="96"/>
    </location>
</feature>
<feature type="compositionally biased region" description="Low complexity" evidence="2">
    <location>
        <begin position="389"/>
        <end position="403"/>
    </location>
</feature>
<accession>A0AAV0AHJ3</accession>
<dbReference type="AlphaFoldDB" id="A0AAV0AHJ3"/>
<dbReference type="EMBL" id="CALTRL010000395">
    <property type="protein sequence ID" value="CAH7667850.1"/>
    <property type="molecule type" value="Genomic_DNA"/>
</dbReference>
<feature type="coiled-coil region" evidence="1">
    <location>
        <begin position="4"/>
        <end position="60"/>
    </location>
</feature>
<reference evidence="3" key="1">
    <citation type="submission" date="2022-06" db="EMBL/GenBank/DDBJ databases">
        <authorList>
            <consortium name="SYNGENTA / RWTH Aachen University"/>
        </authorList>
    </citation>
    <scope>NUCLEOTIDE SEQUENCE</scope>
</reference>
<feature type="region of interest" description="Disordered" evidence="2">
    <location>
        <begin position="385"/>
        <end position="459"/>
    </location>
</feature>
<feature type="compositionally biased region" description="Low complexity" evidence="2">
    <location>
        <begin position="432"/>
        <end position="447"/>
    </location>
</feature>
<gene>
    <name evidence="3" type="ORF">PPACK8108_LOCUS2284</name>
</gene>
<evidence type="ECO:0000256" key="2">
    <source>
        <dbReference type="SAM" id="MobiDB-lite"/>
    </source>
</evidence>
<organism evidence="3 4">
    <name type="scientific">Phakopsora pachyrhizi</name>
    <name type="common">Asian soybean rust disease fungus</name>
    <dbReference type="NCBI Taxonomy" id="170000"/>
    <lineage>
        <taxon>Eukaryota</taxon>
        <taxon>Fungi</taxon>
        <taxon>Dikarya</taxon>
        <taxon>Basidiomycota</taxon>
        <taxon>Pucciniomycotina</taxon>
        <taxon>Pucciniomycetes</taxon>
        <taxon>Pucciniales</taxon>
        <taxon>Phakopsoraceae</taxon>
        <taxon>Phakopsora</taxon>
    </lineage>
</organism>
<proteinExistence type="predicted"/>
<evidence type="ECO:0000313" key="4">
    <source>
        <dbReference type="Proteomes" id="UP001153365"/>
    </source>
</evidence>